<dbReference type="InterPro" id="IPR017972">
    <property type="entry name" value="Cyt_P450_CS"/>
</dbReference>
<dbReference type="CDD" id="cd11031">
    <property type="entry name" value="Cyp158A-like"/>
    <property type="match status" value="1"/>
</dbReference>
<evidence type="ECO:0000256" key="1">
    <source>
        <dbReference type="ARBA" id="ARBA00010617"/>
    </source>
</evidence>
<proteinExistence type="inferred from homology"/>
<evidence type="ECO:0000256" key="3">
    <source>
        <dbReference type="ARBA" id="ARBA00022723"/>
    </source>
</evidence>
<dbReference type="SUPFAM" id="SSF48264">
    <property type="entry name" value="Cytochrome P450"/>
    <property type="match status" value="1"/>
</dbReference>
<reference evidence="8 9" key="1">
    <citation type="submission" date="2017-04" db="EMBL/GenBank/DDBJ databases">
        <authorList>
            <person name="Afonso C.L."/>
            <person name="Miller P.J."/>
            <person name="Scott M.A."/>
            <person name="Spackman E."/>
            <person name="Goraichik I."/>
            <person name="Dimitrov K.M."/>
            <person name="Suarez D.L."/>
            <person name="Swayne D.E."/>
        </authorList>
    </citation>
    <scope>NUCLEOTIDE SEQUENCE [LARGE SCALE GENOMIC DNA]</scope>
    <source>
        <strain evidence="8 9">DSM 43828</strain>
    </source>
</reference>
<dbReference type="RefSeq" id="WP_033389453.1">
    <property type="nucleotide sequence ID" value="NZ_FWXV01000003.1"/>
</dbReference>
<evidence type="ECO:0000256" key="7">
    <source>
        <dbReference type="RuleBase" id="RU000461"/>
    </source>
</evidence>
<dbReference type="GO" id="GO:0020037">
    <property type="term" value="F:heme binding"/>
    <property type="evidence" value="ECO:0007669"/>
    <property type="project" value="InterPro"/>
</dbReference>
<dbReference type="PANTHER" id="PTHR46696">
    <property type="entry name" value="P450, PUTATIVE (EUROFUNG)-RELATED"/>
    <property type="match status" value="1"/>
</dbReference>
<dbReference type="OrthoDB" id="3218463at2"/>
<dbReference type="InterPro" id="IPR001128">
    <property type="entry name" value="Cyt_P450"/>
</dbReference>
<dbReference type="GO" id="GO:0016705">
    <property type="term" value="F:oxidoreductase activity, acting on paired donors, with incorporation or reduction of molecular oxygen"/>
    <property type="evidence" value="ECO:0007669"/>
    <property type="project" value="InterPro"/>
</dbReference>
<evidence type="ECO:0000256" key="5">
    <source>
        <dbReference type="ARBA" id="ARBA00023004"/>
    </source>
</evidence>
<dbReference type="GO" id="GO:0005506">
    <property type="term" value="F:iron ion binding"/>
    <property type="evidence" value="ECO:0007669"/>
    <property type="project" value="InterPro"/>
</dbReference>
<dbReference type="GO" id="GO:0004497">
    <property type="term" value="F:monooxygenase activity"/>
    <property type="evidence" value="ECO:0007669"/>
    <property type="project" value="UniProtKB-KW"/>
</dbReference>
<organism evidence="8 9">
    <name type="scientific">Kibdelosporangium aridum</name>
    <dbReference type="NCBI Taxonomy" id="2030"/>
    <lineage>
        <taxon>Bacteria</taxon>
        <taxon>Bacillati</taxon>
        <taxon>Actinomycetota</taxon>
        <taxon>Actinomycetes</taxon>
        <taxon>Pseudonocardiales</taxon>
        <taxon>Pseudonocardiaceae</taxon>
        <taxon>Kibdelosporangium</taxon>
    </lineage>
</organism>
<accession>A0A1W2E7A1</accession>
<dbReference type="Pfam" id="PF00067">
    <property type="entry name" value="p450"/>
    <property type="match status" value="1"/>
</dbReference>
<sequence>MTTTENPINYPFEGAGPDDYVALVPSSVRDGLADDEPLVRVRLAYGGEAWVARRYEDVKVVLADLRFSRSAAIGKDVPRSDPWIREDHSILDMDPPDHTRLRKLVLKAFTTRRVEMLRPRAQQIVDTLLDEMIAKGAPGDLMEGLSWPLPMTVNCEMLGVPYEDRAKLREWTDASVALTALTPEEARAGLQSLYDYMSALLEKRRDDPRDDLLTAMMQAREDNDRLDHDEIVQLAVMLLITGHESTSYQFGNVIYNLLTHPDELAKLRANPDLVNNAVEELLRFTPLASSDGFIRIAKEDIELGNTTIRAGEGVFVDLDAANRDPRRFDDPLEMRIDRESARHISFGHGVHHCLGAQLARMEFQVELSTLIRRFPDLSLAVDPKDLPWRHGRLVRGLNELPVTWSEVCE</sequence>
<dbReference type="PROSITE" id="PS00086">
    <property type="entry name" value="CYTOCHROME_P450"/>
    <property type="match status" value="1"/>
</dbReference>
<gene>
    <name evidence="8" type="ORF">SAMN05661093_03925</name>
</gene>
<evidence type="ECO:0000256" key="6">
    <source>
        <dbReference type="ARBA" id="ARBA00023033"/>
    </source>
</evidence>
<keyword evidence="3 7" id="KW-0479">Metal-binding</keyword>
<keyword evidence="5 7" id="KW-0408">Iron</keyword>
<name>A0A1W2E7A1_KIBAR</name>
<evidence type="ECO:0000313" key="8">
    <source>
        <dbReference type="EMBL" id="SMD05196.1"/>
    </source>
</evidence>
<dbReference type="InterPro" id="IPR002397">
    <property type="entry name" value="Cyt_P450_B"/>
</dbReference>
<dbReference type="Gene3D" id="1.10.630.10">
    <property type="entry name" value="Cytochrome P450"/>
    <property type="match status" value="1"/>
</dbReference>
<protein>
    <submittedName>
        <fullName evidence="8">Cytochrome P450</fullName>
    </submittedName>
</protein>
<evidence type="ECO:0000256" key="4">
    <source>
        <dbReference type="ARBA" id="ARBA00023002"/>
    </source>
</evidence>
<dbReference type="PRINTS" id="PR00359">
    <property type="entry name" value="BP450"/>
</dbReference>
<dbReference type="EMBL" id="FWXV01000003">
    <property type="protein sequence ID" value="SMD05196.1"/>
    <property type="molecule type" value="Genomic_DNA"/>
</dbReference>
<dbReference type="PANTHER" id="PTHR46696:SF1">
    <property type="entry name" value="CYTOCHROME P450 YJIB-RELATED"/>
    <property type="match status" value="1"/>
</dbReference>
<keyword evidence="9" id="KW-1185">Reference proteome</keyword>
<dbReference type="Proteomes" id="UP000192674">
    <property type="component" value="Unassembled WGS sequence"/>
</dbReference>
<keyword evidence="2 7" id="KW-0349">Heme</keyword>
<dbReference type="InterPro" id="IPR036396">
    <property type="entry name" value="Cyt_P450_sf"/>
</dbReference>
<dbReference type="FunFam" id="1.10.630.10:FF:000018">
    <property type="entry name" value="Cytochrome P450 monooxygenase"/>
    <property type="match status" value="1"/>
</dbReference>
<keyword evidence="6 7" id="KW-0503">Monooxygenase</keyword>
<evidence type="ECO:0000313" key="9">
    <source>
        <dbReference type="Proteomes" id="UP000192674"/>
    </source>
</evidence>
<evidence type="ECO:0000256" key="2">
    <source>
        <dbReference type="ARBA" id="ARBA00022617"/>
    </source>
</evidence>
<keyword evidence="4 7" id="KW-0560">Oxidoreductase</keyword>
<comment type="similarity">
    <text evidence="1 7">Belongs to the cytochrome P450 family.</text>
</comment>
<dbReference type="AlphaFoldDB" id="A0A1W2E7A1"/>